<protein>
    <submittedName>
        <fullName evidence="3">Uncharacterized protein</fullName>
    </submittedName>
</protein>
<evidence type="ECO:0000256" key="1">
    <source>
        <dbReference type="SAM" id="MobiDB-lite"/>
    </source>
</evidence>
<evidence type="ECO:0000313" key="2">
    <source>
        <dbReference type="Proteomes" id="UP000095282"/>
    </source>
</evidence>
<feature type="region of interest" description="Disordered" evidence="1">
    <location>
        <begin position="24"/>
        <end position="101"/>
    </location>
</feature>
<evidence type="ECO:0000313" key="3">
    <source>
        <dbReference type="WBParaSite" id="Csp11.Scaffold629.g11665.t1"/>
    </source>
</evidence>
<organism evidence="2 3">
    <name type="scientific">Caenorhabditis tropicalis</name>
    <dbReference type="NCBI Taxonomy" id="1561998"/>
    <lineage>
        <taxon>Eukaryota</taxon>
        <taxon>Metazoa</taxon>
        <taxon>Ecdysozoa</taxon>
        <taxon>Nematoda</taxon>
        <taxon>Chromadorea</taxon>
        <taxon>Rhabditida</taxon>
        <taxon>Rhabditina</taxon>
        <taxon>Rhabditomorpha</taxon>
        <taxon>Rhabditoidea</taxon>
        <taxon>Rhabditidae</taxon>
        <taxon>Peloderinae</taxon>
        <taxon>Caenorhabditis</taxon>
    </lineage>
</organism>
<dbReference type="WBParaSite" id="Csp11.Scaffold629.g11665.t1">
    <property type="protein sequence ID" value="Csp11.Scaffold629.g11665.t1"/>
    <property type="gene ID" value="Csp11.Scaffold629.g11665"/>
</dbReference>
<dbReference type="AlphaFoldDB" id="A0A1I7TTM4"/>
<name>A0A1I7TTM4_9PELO</name>
<reference evidence="3" key="1">
    <citation type="submission" date="2016-11" db="UniProtKB">
        <authorList>
            <consortium name="WormBaseParasite"/>
        </authorList>
    </citation>
    <scope>IDENTIFICATION</scope>
</reference>
<dbReference type="Proteomes" id="UP000095282">
    <property type="component" value="Unplaced"/>
</dbReference>
<keyword evidence="2" id="KW-1185">Reference proteome</keyword>
<accession>A0A1I7TTM4</accession>
<feature type="compositionally biased region" description="Basic and acidic residues" evidence="1">
    <location>
        <begin position="25"/>
        <end position="98"/>
    </location>
</feature>
<proteinExistence type="predicted"/>
<sequence length="205" mass="24640">MRQRGFVRERYRNWSFGVPVQPIHSENHEMAHGRRVREEERSRGRGFQKKEEEPRVYRNRPIPRERSRSREKEIRRKEEEEKKRQMKEMREEREKIEEEEKSDESIEAILSLLQKIHADLLETKEKNRRLEMRISMLESGRGLIDEPRNQPESCLYNIQMQLNTILNYLDIEKKMGGVEGYPPPPESPECSYVSTLKDRADVIFG</sequence>